<dbReference type="PANTHER" id="PTHR37078">
    <property type="entry name" value="NODULE CYSTEINE-RICH (NCR) SECRETED PEPTIDE"/>
    <property type="match status" value="1"/>
</dbReference>
<name>A0AAV2E052_9ROSI</name>
<dbReference type="PANTHER" id="PTHR37078:SF6">
    <property type="entry name" value="NODULE CYSTEINE-RICH (NCR) SECRETED PEPTIDE"/>
    <property type="match status" value="1"/>
</dbReference>
<protein>
    <submittedName>
        <fullName evidence="2">Uncharacterized protein</fullName>
    </submittedName>
</protein>
<feature type="signal peptide" evidence="1">
    <location>
        <begin position="1"/>
        <end position="28"/>
    </location>
</feature>
<gene>
    <name evidence="2" type="ORF">LTRI10_LOCUS20498</name>
</gene>
<keyword evidence="3" id="KW-1185">Reference proteome</keyword>
<feature type="chain" id="PRO_5043875427" evidence="1">
    <location>
        <begin position="29"/>
        <end position="93"/>
    </location>
</feature>
<evidence type="ECO:0000256" key="1">
    <source>
        <dbReference type="SAM" id="SignalP"/>
    </source>
</evidence>
<keyword evidence="1" id="KW-0732">Signal</keyword>
<dbReference type="AlphaFoldDB" id="A0AAV2E052"/>
<proteinExistence type="predicted"/>
<sequence>MANHRISLPLLFLLLSLSANHYSTTAEARTLPFSSTHLLRSSKIFATLGVVCKCCDNREGENGECASSWEGSCSDVQCLPWRSGKQHPLPTAG</sequence>
<organism evidence="2 3">
    <name type="scientific">Linum trigynum</name>
    <dbReference type="NCBI Taxonomy" id="586398"/>
    <lineage>
        <taxon>Eukaryota</taxon>
        <taxon>Viridiplantae</taxon>
        <taxon>Streptophyta</taxon>
        <taxon>Embryophyta</taxon>
        <taxon>Tracheophyta</taxon>
        <taxon>Spermatophyta</taxon>
        <taxon>Magnoliopsida</taxon>
        <taxon>eudicotyledons</taxon>
        <taxon>Gunneridae</taxon>
        <taxon>Pentapetalae</taxon>
        <taxon>rosids</taxon>
        <taxon>fabids</taxon>
        <taxon>Malpighiales</taxon>
        <taxon>Linaceae</taxon>
        <taxon>Linum</taxon>
    </lineage>
</organism>
<evidence type="ECO:0000313" key="3">
    <source>
        <dbReference type="Proteomes" id="UP001497516"/>
    </source>
</evidence>
<dbReference type="Proteomes" id="UP001497516">
    <property type="component" value="Chromosome 3"/>
</dbReference>
<reference evidence="2 3" key="1">
    <citation type="submission" date="2024-04" db="EMBL/GenBank/DDBJ databases">
        <authorList>
            <person name="Fracassetti M."/>
        </authorList>
    </citation>
    <scope>NUCLEOTIDE SEQUENCE [LARGE SCALE GENOMIC DNA]</scope>
</reference>
<evidence type="ECO:0000313" key="2">
    <source>
        <dbReference type="EMBL" id="CAL1378950.1"/>
    </source>
</evidence>
<accession>A0AAV2E052</accession>
<dbReference type="EMBL" id="OZ034816">
    <property type="protein sequence ID" value="CAL1378950.1"/>
    <property type="molecule type" value="Genomic_DNA"/>
</dbReference>